<comment type="caution">
    <text evidence="5">The sequence shown here is derived from an EMBL/GenBank/DDBJ whole genome shotgun (WGS) entry which is preliminary data.</text>
</comment>
<keyword evidence="6" id="KW-1185">Reference proteome</keyword>
<comment type="subcellular location">
    <subcellularLocation>
        <location evidence="1">Membrane</location>
        <topology evidence="1">Multi-pass membrane protein</topology>
    </subcellularLocation>
</comment>
<organism evidence="5 6">
    <name type="scientific">Paramicrosporidium saccamoebae</name>
    <dbReference type="NCBI Taxonomy" id="1246581"/>
    <lineage>
        <taxon>Eukaryota</taxon>
        <taxon>Fungi</taxon>
        <taxon>Fungi incertae sedis</taxon>
        <taxon>Cryptomycota</taxon>
        <taxon>Cryptomycota incertae sedis</taxon>
        <taxon>Paramicrosporidium</taxon>
    </lineage>
</organism>
<dbReference type="InterPro" id="IPR010920">
    <property type="entry name" value="LSM_dom_sf"/>
</dbReference>
<evidence type="ECO:0000313" key="6">
    <source>
        <dbReference type="Proteomes" id="UP000240830"/>
    </source>
</evidence>
<reference evidence="5 6" key="1">
    <citation type="submission" date="2016-10" db="EMBL/GenBank/DDBJ databases">
        <title>The genome of Paramicrosporidium saccamoebae is the missing link in understanding Cryptomycota and Microsporidia evolution.</title>
        <authorList>
            <person name="Quandt C.A."/>
            <person name="Beaudet D."/>
            <person name="Corsaro D."/>
            <person name="Michel R."/>
            <person name="Corradi N."/>
            <person name="James T."/>
        </authorList>
    </citation>
    <scope>NUCLEOTIDE SEQUENCE [LARGE SCALE GENOMIC DNA]</scope>
    <source>
        <strain evidence="5 6">KSL3</strain>
    </source>
</reference>
<feature type="transmembrane region" description="Helical" evidence="4">
    <location>
        <begin position="102"/>
        <end position="126"/>
    </location>
</feature>
<dbReference type="OrthoDB" id="544685at2759"/>
<dbReference type="PANTHER" id="PTHR31618">
    <property type="entry name" value="MECHANOSENSITIVE ION CHANNEL PROTEIN 5"/>
    <property type="match status" value="1"/>
</dbReference>
<feature type="transmembrane region" description="Helical" evidence="4">
    <location>
        <begin position="366"/>
        <end position="389"/>
    </location>
</feature>
<keyword evidence="4" id="KW-0812">Transmembrane</keyword>
<dbReference type="AlphaFoldDB" id="A0A2H9TJS7"/>
<feature type="transmembrane region" description="Helical" evidence="4">
    <location>
        <begin position="329"/>
        <end position="346"/>
    </location>
</feature>
<protein>
    <submittedName>
        <fullName evidence="5">Uncharacterized protein</fullName>
    </submittedName>
</protein>
<dbReference type="PANTHER" id="PTHR31618:SF1">
    <property type="entry name" value="EF-HAND DOMAIN-CONTAINING PROTEIN"/>
    <property type="match status" value="1"/>
</dbReference>
<evidence type="ECO:0000256" key="4">
    <source>
        <dbReference type="SAM" id="Phobius"/>
    </source>
</evidence>
<dbReference type="SUPFAM" id="SSF50182">
    <property type="entry name" value="Sm-like ribonucleoproteins"/>
    <property type="match status" value="1"/>
</dbReference>
<keyword evidence="4" id="KW-1133">Transmembrane helix</keyword>
<evidence type="ECO:0000256" key="3">
    <source>
        <dbReference type="SAM" id="Coils"/>
    </source>
</evidence>
<keyword evidence="3" id="KW-0175">Coiled coil</keyword>
<gene>
    <name evidence="5" type="ORF">PSACC_02288</name>
</gene>
<dbReference type="GO" id="GO:0008381">
    <property type="term" value="F:mechanosensitive monoatomic ion channel activity"/>
    <property type="evidence" value="ECO:0007669"/>
    <property type="project" value="TreeGrafter"/>
</dbReference>
<evidence type="ECO:0000256" key="1">
    <source>
        <dbReference type="ARBA" id="ARBA00004141"/>
    </source>
</evidence>
<feature type="transmembrane region" description="Helical" evidence="4">
    <location>
        <begin position="28"/>
        <end position="52"/>
    </location>
</feature>
<feature type="transmembrane region" description="Helical" evidence="4">
    <location>
        <begin position="146"/>
        <end position="169"/>
    </location>
</feature>
<accession>A0A2H9TJS7</accession>
<dbReference type="Proteomes" id="UP000240830">
    <property type="component" value="Unassembled WGS sequence"/>
</dbReference>
<comment type="similarity">
    <text evidence="2">Belongs to the MscS (TC 1.A.23) family.</text>
</comment>
<evidence type="ECO:0000313" key="5">
    <source>
        <dbReference type="EMBL" id="PJF17995.1"/>
    </source>
</evidence>
<dbReference type="InterPro" id="IPR016688">
    <property type="entry name" value="MscS-like_plants/fungi"/>
</dbReference>
<sequence>MNKALSQSAFVIPDTQPEFDFAPPKRGWIVTLALLIGYTAVNLLGFTIAGLFSTDIGEQVKWGCVVQVQLVTWVIKEPLVSLIERIVLQCIIPKQLELYIDVLIATLPFFLEAVAHGLMSLIILAFPTDVLDTWDEHPWTFFSSYGIFILAIFTAMRFVSQVIVHAALYRYGEAKMHSRIRETLQHIVSTFVAVKFTKPMLQQESLILGKWRHGIYSWSDAHLEYTCRRRVRQAAEGMSIIDSNALATRCWSAFRDSQQGYPDIVWLDYADSILVDTSRSTPISTPLISQIVGSEEDLQTIFDNIKKKAKKLKEEIVEQDRLFSQLQRFFTVVNVLLIIFVVLPVLGFKPNAYLIPLGVSITPTVMALTVIFGQSITSIIISITFTFYIHPFDVSDEVRIEKDSFHVRRIGLISSLLENSVGVQVYYPNSVLSQVHIINISRASSLIQRIDIVLPKNESNARKVGTEVIKNLGSFCAVRDYMLCVDDNVRMMINIRHNGESALKQRIIKSVISTTQQLSIQCISSTVTPISI</sequence>
<feature type="coiled-coil region" evidence="3">
    <location>
        <begin position="295"/>
        <end position="322"/>
    </location>
</feature>
<evidence type="ECO:0000256" key="2">
    <source>
        <dbReference type="ARBA" id="ARBA00008017"/>
    </source>
</evidence>
<proteinExistence type="inferred from homology"/>
<name>A0A2H9TJS7_9FUNG</name>
<keyword evidence="4" id="KW-0472">Membrane</keyword>
<dbReference type="EMBL" id="MTSL01000150">
    <property type="protein sequence ID" value="PJF17995.1"/>
    <property type="molecule type" value="Genomic_DNA"/>
</dbReference>
<dbReference type="GO" id="GO:0006820">
    <property type="term" value="P:monoatomic anion transport"/>
    <property type="evidence" value="ECO:0007669"/>
    <property type="project" value="TreeGrafter"/>
</dbReference>
<dbReference type="GO" id="GO:0005886">
    <property type="term" value="C:plasma membrane"/>
    <property type="evidence" value="ECO:0007669"/>
    <property type="project" value="TreeGrafter"/>
</dbReference>